<sequence length="290" mass="31440">MSTTKLQFLSEIPLPDAGAFAISPSGGFAVVCQSSSSKISIIDTCSGKILKAVSFPKQPTGVEFSRNGMFLYVVLDRDSIVEFSTSDWRETKRIPWADTIWTKIVAGNVERCAYAVSSRGVDELDFARSEIVRSFAYPGLKNSSALNSGNLLCLVALEKFIVFDVKSWDKKFEKAIEGGHLVEIDPRRERAFVGQVRRKTVEILNLETGGSLGSIPGDDFVQGVALTPSGSMAFVISHVGAKLAVYDVDGEVKKIEDVSIGGNPKNVVVTLDGTQVYVTNGIVLKVFKMS</sequence>
<organism evidence="1 2">
    <name type="scientific">Pseudomonas azerbaijanorientalis</name>
    <dbReference type="NCBI Taxonomy" id="2842350"/>
    <lineage>
        <taxon>Bacteria</taxon>
        <taxon>Pseudomonadati</taxon>
        <taxon>Pseudomonadota</taxon>
        <taxon>Gammaproteobacteria</taxon>
        <taxon>Pseudomonadales</taxon>
        <taxon>Pseudomonadaceae</taxon>
        <taxon>Pseudomonas</taxon>
    </lineage>
</organism>
<dbReference type="EMBL" id="JBJNUY010000001">
    <property type="protein sequence ID" value="MFL8997274.1"/>
    <property type="molecule type" value="Genomic_DNA"/>
</dbReference>
<keyword evidence="2" id="KW-1185">Reference proteome</keyword>
<evidence type="ECO:0000313" key="2">
    <source>
        <dbReference type="Proteomes" id="UP001628646"/>
    </source>
</evidence>
<dbReference type="InterPro" id="IPR015943">
    <property type="entry name" value="WD40/YVTN_repeat-like_dom_sf"/>
</dbReference>
<proteinExistence type="predicted"/>
<dbReference type="RefSeq" id="WP_407799460.1">
    <property type="nucleotide sequence ID" value="NZ_JBJNUX010000001.1"/>
</dbReference>
<dbReference type="InterPro" id="IPR051200">
    <property type="entry name" value="Host-pathogen_enzymatic-act"/>
</dbReference>
<dbReference type="Gene3D" id="2.130.10.10">
    <property type="entry name" value="YVTN repeat-like/Quinoprotein amine dehydrogenase"/>
    <property type="match status" value="2"/>
</dbReference>
<comment type="caution">
    <text evidence="1">The sequence shown here is derived from an EMBL/GenBank/DDBJ whole genome shotgun (WGS) entry which is preliminary data.</text>
</comment>
<dbReference type="SUPFAM" id="SSF51004">
    <property type="entry name" value="C-terminal (heme d1) domain of cytochrome cd1-nitrite reductase"/>
    <property type="match status" value="1"/>
</dbReference>
<name>A0ABW8VXL6_9PSED</name>
<dbReference type="Proteomes" id="UP001628646">
    <property type="component" value="Unassembled WGS sequence"/>
</dbReference>
<dbReference type="PANTHER" id="PTHR47197:SF3">
    <property type="entry name" value="DIHYDRO-HEME D1 DEHYDROGENASE"/>
    <property type="match status" value="1"/>
</dbReference>
<reference evidence="1 2" key="1">
    <citation type="submission" date="2024-12" db="EMBL/GenBank/DDBJ databases">
        <title>Pseudomonas species isolated from Lotus nodules promote plant growth.</title>
        <authorList>
            <person name="Yu Y.-H."/>
            <person name="Kurtenbach J."/>
            <person name="Crosbie D."/>
            <person name="Brachmann A."/>
            <person name="Marin M."/>
        </authorList>
    </citation>
    <scope>NUCLEOTIDE SEQUENCE [LARGE SCALE GENOMIC DNA]</scope>
    <source>
        <strain evidence="1 2">PLb11B</strain>
    </source>
</reference>
<gene>
    <name evidence="1" type="ORF">ACJ8NA_01145</name>
</gene>
<dbReference type="InterPro" id="IPR011048">
    <property type="entry name" value="Haem_d1_sf"/>
</dbReference>
<evidence type="ECO:0000313" key="1">
    <source>
        <dbReference type="EMBL" id="MFL8997274.1"/>
    </source>
</evidence>
<dbReference type="PANTHER" id="PTHR47197">
    <property type="entry name" value="PROTEIN NIRF"/>
    <property type="match status" value="1"/>
</dbReference>
<protein>
    <submittedName>
        <fullName evidence="1">YncE family protein</fullName>
    </submittedName>
</protein>
<accession>A0ABW8VXL6</accession>